<protein>
    <submittedName>
        <fullName evidence="10">Sugar efflux transporter for intercellular exchange</fullName>
    </submittedName>
</protein>
<proteinExistence type="inferred from homology"/>
<dbReference type="EMBL" id="WSZM01000101">
    <property type="protein sequence ID" value="KAF4042383.1"/>
    <property type="molecule type" value="Genomic_DNA"/>
</dbReference>
<keyword evidence="9" id="KW-0472">Membrane</keyword>
<comment type="similarity">
    <text evidence="2">Belongs to the SWEET sugar transporter family.</text>
</comment>
<keyword evidence="4" id="KW-1003">Cell membrane</keyword>
<keyword evidence="6" id="KW-0812">Transmembrane</keyword>
<dbReference type="GO" id="GO:0005886">
    <property type="term" value="C:plasma membrane"/>
    <property type="evidence" value="ECO:0007669"/>
    <property type="project" value="UniProtKB-SubCell"/>
</dbReference>
<dbReference type="InterPro" id="IPR004316">
    <property type="entry name" value="SWEET_rpt"/>
</dbReference>
<keyword evidence="8" id="KW-1133">Transmembrane helix</keyword>
<dbReference type="AlphaFoldDB" id="A0A833T2M9"/>
<evidence type="ECO:0000256" key="8">
    <source>
        <dbReference type="ARBA" id="ARBA00022989"/>
    </source>
</evidence>
<name>A0A833T2M9_PHYIN</name>
<evidence type="ECO:0000256" key="2">
    <source>
        <dbReference type="ARBA" id="ARBA00007809"/>
    </source>
</evidence>
<reference evidence="10" key="1">
    <citation type="submission" date="2020-04" db="EMBL/GenBank/DDBJ databases">
        <title>Hybrid Assembly of Korean Phytophthora infestans isolates.</title>
        <authorList>
            <person name="Prokchorchik M."/>
            <person name="Lee Y."/>
            <person name="Seo J."/>
            <person name="Cho J.-H."/>
            <person name="Park Y.-E."/>
            <person name="Jang D.-C."/>
            <person name="Im J.-S."/>
            <person name="Choi J.-G."/>
            <person name="Park H.-J."/>
            <person name="Lee G.-B."/>
            <person name="Lee Y.-G."/>
            <person name="Hong S.-Y."/>
            <person name="Cho K."/>
            <person name="Sohn K.H."/>
        </authorList>
    </citation>
    <scope>NUCLEOTIDE SEQUENCE</scope>
    <source>
        <strain evidence="10">KR_1_A1</strain>
    </source>
</reference>
<dbReference type="InterPro" id="IPR047664">
    <property type="entry name" value="SWEET"/>
</dbReference>
<organism evidence="10 11">
    <name type="scientific">Phytophthora infestans</name>
    <name type="common">Potato late blight agent</name>
    <name type="synonym">Botrytis infestans</name>
    <dbReference type="NCBI Taxonomy" id="4787"/>
    <lineage>
        <taxon>Eukaryota</taxon>
        <taxon>Sar</taxon>
        <taxon>Stramenopiles</taxon>
        <taxon>Oomycota</taxon>
        <taxon>Peronosporomycetes</taxon>
        <taxon>Peronosporales</taxon>
        <taxon>Peronosporaceae</taxon>
        <taxon>Phytophthora</taxon>
    </lineage>
</organism>
<evidence type="ECO:0000313" key="11">
    <source>
        <dbReference type="Proteomes" id="UP000602510"/>
    </source>
</evidence>
<dbReference type="PANTHER" id="PTHR10791:SF30">
    <property type="entry name" value="SUGAR TRANSPORTER SWEET1"/>
    <property type="match status" value="1"/>
</dbReference>
<evidence type="ECO:0000256" key="3">
    <source>
        <dbReference type="ARBA" id="ARBA00022448"/>
    </source>
</evidence>
<evidence type="ECO:0000313" key="10">
    <source>
        <dbReference type="EMBL" id="KAF4042383.1"/>
    </source>
</evidence>
<evidence type="ECO:0000256" key="1">
    <source>
        <dbReference type="ARBA" id="ARBA00004651"/>
    </source>
</evidence>
<keyword evidence="3" id="KW-0813">Transport</keyword>
<keyword evidence="5" id="KW-0762">Sugar transport</keyword>
<evidence type="ECO:0000256" key="4">
    <source>
        <dbReference type="ARBA" id="ARBA00022475"/>
    </source>
</evidence>
<evidence type="ECO:0000256" key="7">
    <source>
        <dbReference type="ARBA" id="ARBA00022737"/>
    </source>
</evidence>
<evidence type="ECO:0000256" key="5">
    <source>
        <dbReference type="ARBA" id="ARBA00022597"/>
    </source>
</evidence>
<dbReference type="PANTHER" id="PTHR10791">
    <property type="entry name" value="RAG1-ACTIVATING PROTEIN 1"/>
    <property type="match status" value="1"/>
</dbReference>
<evidence type="ECO:0000256" key="6">
    <source>
        <dbReference type="ARBA" id="ARBA00022692"/>
    </source>
</evidence>
<dbReference type="GO" id="GO:0051119">
    <property type="term" value="F:sugar transmembrane transporter activity"/>
    <property type="evidence" value="ECO:0007669"/>
    <property type="project" value="InterPro"/>
</dbReference>
<sequence length="171" mass="17935">MRGLHHHLLSLESGSAGGASPRYQGRMSYVIISANGVTSQSRERCHQPVSQTGDHCCTLGLMCISGNTCMCALPPDTMKPVVRTKSAASLPNSLCVVTLLNGLLWVIFGFDGEYFELTLSAIGSALSAAQVAIYSLQHIRVLPGGGTAPGCCSGTEAVSKTSHDRRAPMAV</sequence>
<comment type="caution">
    <text evidence="10">The sequence shown here is derived from an EMBL/GenBank/DDBJ whole genome shotgun (WGS) entry which is preliminary data.</text>
</comment>
<dbReference type="Pfam" id="PF03083">
    <property type="entry name" value="MtN3_slv"/>
    <property type="match status" value="1"/>
</dbReference>
<keyword evidence="11" id="KW-1185">Reference proteome</keyword>
<dbReference type="Proteomes" id="UP000602510">
    <property type="component" value="Unassembled WGS sequence"/>
</dbReference>
<comment type="subcellular location">
    <subcellularLocation>
        <location evidence="1">Cell membrane</location>
        <topology evidence="1">Multi-pass membrane protein</topology>
    </subcellularLocation>
</comment>
<keyword evidence="7" id="KW-0677">Repeat</keyword>
<accession>A0A833T2M9</accession>
<gene>
    <name evidence="10" type="ORF">GN244_ATG05275</name>
</gene>
<dbReference type="Gene3D" id="1.20.1280.290">
    <property type="match status" value="1"/>
</dbReference>
<evidence type="ECO:0000256" key="9">
    <source>
        <dbReference type="ARBA" id="ARBA00023136"/>
    </source>
</evidence>